<dbReference type="OrthoDB" id="4544822at2"/>
<comment type="caution">
    <text evidence="1">The sequence shown here is derived from an EMBL/GenBank/DDBJ whole genome shotgun (WGS) entry which is preliminary data.</text>
</comment>
<dbReference type="AlphaFoldDB" id="A0A5N0V6M3"/>
<evidence type="ECO:0008006" key="3">
    <source>
        <dbReference type="Google" id="ProtNLM"/>
    </source>
</evidence>
<proteinExistence type="predicted"/>
<protein>
    <recommendedName>
        <fullName evidence="3">Helicase ATP-binding domain-containing protein</fullName>
    </recommendedName>
</protein>
<dbReference type="Proteomes" id="UP000319769">
    <property type="component" value="Unassembled WGS sequence"/>
</dbReference>
<sequence>MLKTAIGLAAELFPLDTGDGTPATSRAHVLYLLDGHITAWSGWSGRVPEADRIRVTRLLKRRTNDFANEQTTGQLLDRLLTGDELDGCLPGPDYEPGSGGTIVVDAGMPLTDFVDGVLRELDDLFTARNRALSPAGPGHYTTTVRVPRDGADSYYTSFRFEIGAQHRDPGLPPPAVTTSRPLDRLDVPFSELKAVAVELDGHPAVPGNHRTEVVERFETSIRSTKDPVTALDLTAGSLNELLAYTGFGKSVVLIEVFACWAVTNDHVAAFVLPTNADVVKTARQIEISLAGLGKSGDVVALTSPRSRIDVAEAVTGRAAPSGPEQDWVWDRFGYGCAMAAVAADEDAVDTWIPGREPCATLRQPRPDGGTRTVACPWRTTCGRFSASRGACTANIIVTSHVNLLLGVLQTPVDDGYGVNDRLSVEELVLRRCQIVVIDEVDEFQQQAIELAGRGLVLDKARRTNTPLRKLDADFAGALGALHDDVDANVRDAYFSLRYLSENYVSHLTYHRLGPARHRSGRRQPGPGRAWIVPRRRDNWLAAKLFKMELDQVTGAELKSFESLFPGEPEPDPDAPEGFAEARRQLEAIVGSGVAGAAITAAREAVSGLVEHLSVDDRREFADWVLRRAMLERIRGFLHRLMANNSQLVDAGVESAQEVADALGTYGRWRATPTGPLGRLVFAFNEYFDDTGTEPASLSTAAFGGDPHSYTVTLGDVTALAHAGTRRIVLGLSATSYFPGAPHHHLHTTPKWWVPDASPGKLRIETATVLGRGDVPERISGLDGPARSAAVRRIAAGLWNTHLAAEFRRLAQEDSKRQRVLLATTSYAAAREVAEGLAEAGVNPPRICLAVPPRSDAHEGRLWRELQSDRLEEFPSLPGADILIAPLARVQRGVNILGKDSRSALGSVWLIVRPVPVIDEPAELVAHIQSAALAEHPGPATDPLSLLAARRREAGQFLDSIFRCPPYFQAQPERVKLGVAAEIMIGAIQLIGRARRGGTPAVLHLVDGAFHTADRGTDLASLINRLRGRWRPDQLDAMTEYYGDMLQAFLDYAAEDAGERE</sequence>
<gene>
    <name evidence="1" type="ORF">FPZ12_013795</name>
</gene>
<dbReference type="SUPFAM" id="SSF52540">
    <property type="entry name" value="P-loop containing nucleoside triphosphate hydrolases"/>
    <property type="match status" value="1"/>
</dbReference>
<keyword evidence="2" id="KW-1185">Reference proteome</keyword>
<evidence type="ECO:0000313" key="2">
    <source>
        <dbReference type="Proteomes" id="UP000319769"/>
    </source>
</evidence>
<dbReference type="EMBL" id="VMNW02000016">
    <property type="protein sequence ID" value="KAA9161665.1"/>
    <property type="molecule type" value="Genomic_DNA"/>
</dbReference>
<organism evidence="1 2">
    <name type="scientific">Amycolatopsis acidicola</name>
    <dbReference type="NCBI Taxonomy" id="2596893"/>
    <lineage>
        <taxon>Bacteria</taxon>
        <taxon>Bacillati</taxon>
        <taxon>Actinomycetota</taxon>
        <taxon>Actinomycetes</taxon>
        <taxon>Pseudonocardiales</taxon>
        <taxon>Pseudonocardiaceae</taxon>
        <taxon>Amycolatopsis</taxon>
    </lineage>
</organism>
<name>A0A5N0V6M3_9PSEU</name>
<dbReference type="InterPro" id="IPR027417">
    <property type="entry name" value="P-loop_NTPase"/>
</dbReference>
<reference evidence="1" key="1">
    <citation type="submission" date="2019-09" db="EMBL/GenBank/DDBJ databases">
        <authorList>
            <person name="Teo W.F.A."/>
            <person name="Duangmal K."/>
        </authorList>
    </citation>
    <scope>NUCLEOTIDE SEQUENCE [LARGE SCALE GENOMIC DNA]</scope>
    <source>
        <strain evidence="1">K81G1</strain>
    </source>
</reference>
<accession>A0A5N0V6M3</accession>
<evidence type="ECO:0000313" key="1">
    <source>
        <dbReference type="EMBL" id="KAA9161665.1"/>
    </source>
</evidence>